<reference evidence="1" key="1">
    <citation type="journal article" date="2024" name="Int. J. Syst. Evol. Microbiol.">
        <title>Turicibacter faecis sp. nov., isolated from faeces of heart failure mouse model.</title>
        <authorList>
            <person name="Imamura Y."/>
            <person name="Motooka D."/>
            <person name="Nakajima Y."/>
            <person name="Ito S."/>
            <person name="Kitakaze M."/>
            <person name="Iida T."/>
            <person name="Nakamura S."/>
        </authorList>
    </citation>
    <scope>NUCLEOTIDE SEQUENCE</scope>
    <source>
        <strain evidence="1">TC023</strain>
    </source>
</reference>
<organism evidence="1 2">
    <name type="scientific">Turicibacter faecis</name>
    <dbReference type="NCBI Taxonomy" id="2963365"/>
    <lineage>
        <taxon>Bacteria</taxon>
        <taxon>Bacillati</taxon>
        <taxon>Bacillota</taxon>
        <taxon>Erysipelotrichia</taxon>
        <taxon>Erysipelotrichales</taxon>
        <taxon>Turicibacteraceae</taxon>
        <taxon>Turicibacter</taxon>
    </lineage>
</organism>
<sequence>MKRYLIGGRNTFILAFIKEWHKKLNLDDTQNDDLIHIDSEKDEELESEMTLETYARNVGYMNYVGF</sequence>
<keyword evidence="2" id="KW-1185">Reference proteome</keyword>
<accession>A0ABM8II02</accession>
<evidence type="ECO:0000313" key="1">
    <source>
        <dbReference type="EMBL" id="BEH90867.1"/>
    </source>
</evidence>
<evidence type="ECO:0000313" key="2">
    <source>
        <dbReference type="Proteomes" id="UP001432099"/>
    </source>
</evidence>
<protein>
    <submittedName>
        <fullName evidence="1">Uncharacterized protein</fullName>
    </submittedName>
</protein>
<proteinExistence type="predicted"/>
<dbReference type="Proteomes" id="UP001432099">
    <property type="component" value="Chromosome"/>
</dbReference>
<name>A0ABM8II02_9FIRM</name>
<gene>
    <name evidence="1" type="ORF">T23_09690</name>
</gene>
<dbReference type="EMBL" id="AP028127">
    <property type="protein sequence ID" value="BEH90867.1"/>
    <property type="molecule type" value="Genomic_DNA"/>
</dbReference>